<protein>
    <submittedName>
        <fullName evidence="1">Uncharacterized protein</fullName>
    </submittedName>
</protein>
<dbReference type="Proteomes" id="UP001162992">
    <property type="component" value="Chromosome 8"/>
</dbReference>
<evidence type="ECO:0000313" key="1">
    <source>
        <dbReference type="EMBL" id="KAJ7547090.1"/>
    </source>
</evidence>
<accession>A0ACC2CYP7</accession>
<comment type="caution">
    <text evidence="1">The sequence shown here is derived from an EMBL/GenBank/DDBJ whole genome shotgun (WGS) entry which is preliminary data.</text>
</comment>
<keyword evidence="2" id="KW-1185">Reference proteome</keyword>
<proteinExistence type="predicted"/>
<organism evidence="1 2">
    <name type="scientific">Diphasiastrum complanatum</name>
    <name type="common">Issler's clubmoss</name>
    <name type="synonym">Lycopodium complanatum</name>
    <dbReference type="NCBI Taxonomy" id="34168"/>
    <lineage>
        <taxon>Eukaryota</taxon>
        <taxon>Viridiplantae</taxon>
        <taxon>Streptophyta</taxon>
        <taxon>Embryophyta</taxon>
        <taxon>Tracheophyta</taxon>
        <taxon>Lycopodiopsida</taxon>
        <taxon>Lycopodiales</taxon>
        <taxon>Lycopodiaceae</taxon>
        <taxon>Lycopodioideae</taxon>
        <taxon>Diphasiastrum</taxon>
    </lineage>
</organism>
<evidence type="ECO:0000313" key="2">
    <source>
        <dbReference type="Proteomes" id="UP001162992"/>
    </source>
</evidence>
<name>A0ACC2CYP7_DIPCM</name>
<gene>
    <name evidence="1" type="ORF">O6H91_08G068600</name>
</gene>
<reference evidence="2" key="1">
    <citation type="journal article" date="2024" name="Proc. Natl. Acad. Sci. U.S.A.">
        <title>Extraordinary preservation of gene collinearity over three hundred million years revealed in homosporous lycophytes.</title>
        <authorList>
            <person name="Li C."/>
            <person name="Wickell D."/>
            <person name="Kuo L.Y."/>
            <person name="Chen X."/>
            <person name="Nie B."/>
            <person name="Liao X."/>
            <person name="Peng D."/>
            <person name="Ji J."/>
            <person name="Jenkins J."/>
            <person name="Williams M."/>
            <person name="Shu S."/>
            <person name="Plott C."/>
            <person name="Barry K."/>
            <person name="Rajasekar S."/>
            <person name="Grimwood J."/>
            <person name="Han X."/>
            <person name="Sun S."/>
            <person name="Hou Z."/>
            <person name="He W."/>
            <person name="Dai G."/>
            <person name="Sun C."/>
            <person name="Schmutz J."/>
            <person name="Leebens-Mack J.H."/>
            <person name="Li F.W."/>
            <person name="Wang L."/>
        </authorList>
    </citation>
    <scope>NUCLEOTIDE SEQUENCE [LARGE SCALE GENOMIC DNA]</scope>
    <source>
        <strain evidence="2">cv. PW_Plant_1</strain>
    </source>
</reference>
<sequence length="835" mass="92939">MAVEKASLAASHQTRLQKIVLGWDYLRLLAQSKTREKKRKKGEEVEFGPVALRNVPETFSSVKDYTAVFEPLLLEECCAQITRGEEEGGGLECHMAALTHWEKANEFYSIKLAIRTEIADQFTDNDLLLLSKEQLGGTALPTTYAFALVEGRESQQILRLRTYLDEESGNDEARRTRKKTILKFCAALQGSASAWWVTKLCNLSTISREFVALSGMGALPFVDVILSGRATELTNLSHQATVHTPSLWNIPLPLMEHLKNTHNESQLQAIQAGLSRQPLVLIQGPPGTGKTQTILGLLSVILHATPTRLPTKDGSLVVQARKECSFEEKMDSWLRASPWLGNGLNPRDAVMPLDGDDGFFPTTGNQFRPEVVGAKRKHRAHVLVCAPSNSALDEIVLRLITSGLRDEYGKVYTPSIVRVGVQAHHSIQSVCMDNLVEQRLSSMDRSTVSRSGSAGAERDRIRVSILEESAIICSTLSFSGSSIFSRMKRGFDVVVIDEAAQAVEPATLVPLAHGCRQAFLVGDPIQLPATVLSTSAVKLGYGMSLFKRFQKAGYPVQMLKTQYRMHPEIRHFPSKEFYAEELEDGDQVKEETTRPWHEYRCFGPFAFFDISGEESQPGSGSWVNIDEVDFIVVLYRHMVGSYSELKGSPHIAIISPYRQQVKLLRERFNDVLGADAARYIDINTVDGFQGREKDIAIFSCVRANKGKGIGFVSDYRRMNVGLTRARASMLVVGCAESLKQDNHWTNLIVSAEKRQRLFKVKKPYHILFSDESLASMKKLEKEKKHSQLAVDISQNEIVEVDGSHSQIGVFEEGDAADGNEDMDATYADYDDDGDE</sequence>
<dbReference type="EMBL" id="CM055099">
    <property type="protein sequence ID" value="KAJ7547090.1"/>
    <property type="molecule type" value="Genomic_DNA"/>
</dbReference>